<dbReference type="NCBIfam" id="TIGR00502">
    <property type="entry name" value="nagB"/>
    <property type="match status" value="1"/>
</dbReference>
<gene>
    <name evidence="4" type="primary">nagB</name>
    <name evidence="4" type="ORF">ACFSGJ_03235</name>
</gene>
<dbReference type="InterPro" id="IPR006148">
    <property type="entry name" value="Glc/Gal-6P_isomerase"/>
</dbReference>
<dbReference type="SUPFAM" id="SSF100950">
    <property type="entry name" value="NagB/RpiA/CoA transferase-like"/>
    <property type="match status" value="1"/>
</dbReference>
<evidence type="ECO:0000313" key="4">
    <source>
        <dbReference type="EMBL" id="MFD1911224.1"/>
    </source>
</evidence>
<evidence type="ECO:0000259" key="3">
    <source>
        <dbReference type="Pfam" id="PF01182"/>
    </source>
</evidence>
<dbReference type="PANTHER" id="PTHR11280">
    <property type="entry name" value="GLUCOSAMINE-6-PHOSPHATE ISOMERASE"/>
    <property type="match status" value="1"/>
</dbReference>
<keyword evidence="5" id="KW-1185">Reference proteome</keyword>
<evidence type="ECO:0000313" key="5">
    <source>
        <dbReference type="Proteomes" id="UP001597353"/>
    </source>
</evidence>
<accession>A0ABW4S337</accession>
<dbReference type="RefSeq" id="WP_390259436.1">
    <property type="nucleotide sequence ID" value="NZ_JBHUGH010000002.1"/>
</dbReference>
<sequence>MQDSPFQPRLMVLPTPGDVAQKAAALIAGAVRTGRARVLGLATGRTPLGVYTILSQEMRAGTLSLAGTTTFNLDEYAGIPADHPSSYRSYMNRHLFAASDIDMARTHLPDGMAPDPVRAAADYEAMIETAGGIDLQILGIGQNGHIGFNEPGSRFDSRTRIVPLAPSTRAANAGDFPGGTVPEKAVTMGIGTILAAKKILLLASGPAKAEALAAMLEGPVTPACPASALRLHPDATVICDTAAAARLSPATRGAAPAP</sequence>
<dbReference type="PROSITE" id="PS01161">
    <property type="entry name" value="GLC_GALNAC_ISOMERASE"/>
    <property type="match status" value="1"/>
</dbReference>
<evidence type="ECO:0000256" key="1">
    <source>
        <dbReference type="ARBA" id="ARBA00022801"/>
    </source>
</evidence>
<comment type="caution">
    <text evidence="4">The sequence shown here is derived from an EMBL/GenBank/DDBJ whole genome shotgun (WGS) entry which is preliminary data.</text>
</comment>
<dbReference type="Pfam" id="PF01182">
    <property type="entry name" value="Glucosamine_iso"/>
    <property type="match status" value="1"/>
</dbReference>
<proteinExistence type="predicted"/>
<evidence type="ECO:0000256" key="2">
    <source>
        <dbReference type="NCBIfam" id="TIGR00502"/>
    </source>
</evidence>
<dbReference type="CDD" id="cd01399">
    <property type="entry name" value="GlcN6P_deaminase"/>
    <property type="match status" value="1"/>
</dbReference>
<dbReference type="InterPro" id="IPR018321">
    <property type="entry name" value="Glucosamine6P_isomerase_CS"/>
</dbReference>
<dbReference type="Proteomes" id="UP001597353">
    <property type="component" value="Unassembled WGS sequence"/>
</dbReference>
<name>A0ABW4S337_9RHOB</name>
<dbReference type="GO" id="GO:0004342">
    <property type="term" value="F:glucosamine-6-phosphate deaminase activity"/>
    <property type="evidence" value="ECO:0007669"/>
    <property type="project" value="UniProtKB-EC"/>
</dbReference>
<organism evidence="4 5">
    <name type="scientific">Halodurantibacterium flavum</name>
    <dbReference type="NCBI Taxonomy" id="1382802"/>
    <lineage>
        <taxon>Bacteria</taxon>
        <taxon>Pseudomonadati</taxon>
        <taxon>Pseudomonadota</taxon>
        <taxon>Alphaproteobacteria</taxon>
        <taxon>Rhodobacterales</taxon>
        <taxon>Paracoccaceae</taxon>
        <taxon>Halodurantibacterium</taxon>
    </lineage>
</organism>
<reference evidence="5" key="1">
    <citation type="journal article" date="2019" name="Int. J. Syst. Evol. Microbiol.">
        <title>The Global Catalogue of Microorganisms (GCM) 10K type strain sequencing project: providing services to taxonomists for standard genome sequencing and annotation.</title>
        <authorList>
            <consortium name="The Broad Institute Genomics Platform"/>
            <consortium name="The Broad Institute Genome Sequencing Center for Infectious Disease"/>
            <person name="Wu L."/>
            <person name="Ma J."/>
        </authorList>
    </citation>
    <scope>NUCLEOTIDE SEQUENCE [LARGE SCALE GENOMIC DNA]</scope>
    <source>
        <strain evidence="5">CGMCC 4.7242</strain>
    </source>
</reference>
<keyword evidence="1 4" id="KW-0378">Hydrolase</keyword>
<dbReference type="PANTHER" id="PTHR11280:SF5">
    <property type="entry name" value="GLUCOSAMINE-6-PHOSPHATE ISOMERASE"/>
    <property type="match status" value="1"/>
</dbReference>
<dbReference type="InterPro" id="IPR037171">
    <property type="entry name" value="NagB/RpiA_transferase-like"/>
</dbReference>
<protein>
    <recommendedName>
        <fullName evidence="2">Glucosamine-6-phosphate deaminase</fullName>
        <ecNumber evidence="2">3.5.99.6</ecNumber>
    </recommendedName>
</protein>
<dbReference type="EMBL" id="JBHUGH010000002">
    <property type="protein sequence ID" value="MFD1911224.1"/>
    <property type="molecule type" value="Genomic_DNA"/>
</dbReference>
<feature type="domain" description="Glucosamine/galactosamine-6-phosphate isomerase" evidence="3">
    <location>
        <begin position="19"/>
        <end position="231"/>
    </location>
</feature>
<dbReference type="InterPro" id="IPR004547">
    <property type="entry name" value="Glucosamine6P_isomerase"/>
</dbReference>
<dbReference type="Gene3D" id="3.40.50.1360">
    <property type="match status" value="1"/>
</dbReference>
<dbReference type="EC" id="3.5.99.6" evidence="2"/>